<dbReference type="AlphaFoldDB" id="A0AAD6UCW4"/>
<evidence type="ECO:0000256" key="1">
    <source>
        <dbReference type="SAM" id="MobiDB-lite"/>
    </source>
</evidence>
<dbReference type="EMBL" id="JARJCN010000007">
    <property type="protein sequence ID" value="KAJ7099391.1"/>
    <property type="molecule type" value="Genomic_DNA"/>
</dbReference>
<protein>
    <submittedName>
        <fullName evidence="2">Uncharacterized protein</fullName>
    </submittedName>
</protein>
<organism evidence="2 3">
    <name type="scientific">Mycena belliarum</name>
    <dbReference type="NCBI Taxonomy" id="1033014"/>
    <lineage>
        <taxon>Eukaryota</taxon>
        <taxon>Fungi</taxon>
        <taxon>Dikarya</taxon>
        <taxon>Basidiomycota</taxon>
        <taxon>Agaricomycotina</taxon>
        <taxon>Agaricomycetes</taxon>
        <taxon>Agaricomycetidae</taxon>
        <taxon>Agaricales</taxon>
        <taxon>Marasmiineae</taxon>
        <taxon>Mycenaceae</taxon>
        <taxon>Mycena</taxon>
    </lineage>
</organism>
<evidence type="ECO:0000313" key="2">
    <source>
        <dbReference type="EMBL" id="KAJ7099391.1"/>
    </source>
</evidence>
<evidence type="ECO:0000313" key="3">
    <source>
        <dbReference type="Proteomes" id="UP001222325"/>
    </source>
</evidence>
<reference evidence="2" key="1">
    <citation type="submission" date="2023-03" db="EMBL/GenBank/DDBJ databases">
        <title>Massive genome expansion in bonnet fungi (Mycena s.s.) driven by repeated elements and novel gene families across ecological guilds.</title>
        <authorList>
            <consortium name="Lawrence Berkeley National Laboratory"/>
            <person name="Harder C.B."/>
            <person name="Miyauchi S."/>
            <person name="Viragh M."/>
            <person name="Kuo A."/>
            <person name="Thoen E."/>
            <person name="Andreopoulos B."/>
            <person name="Lu D."/>
            <person name="Skrede I."/>
            <person name="Drula E."/>
            <person name="Henrissat B."/>
            <person name="Morin E."/>
            <person name="Kohler A."/>
            <person name="Barry K."/>
            <person name="LaButti K."/>
            <person name="Morin E."/>
            <person name="Salamov A."/>
            <person name="Lipzen A."/>
            <person name="Mereny Z."/>
            <person name="Hegedus B."/>
            <person name="Baldrian P."/>
            <person name="Stursova M."/>
            <person name="Weitz H."/>
            <person name="Taylor A."/>
            <person name="Grigoriev I.V."/>
            <person name="Nagy L.G."/>
            <person name="Martin F."/>
            <person name="Kauserud H."/>
        </authorList>
    </citation>
    <scope>NUCLEOTIDE SEQUENCE</scope>
    <source>
        <strain evidence="2">CBHHK173m</strain>
    </source>
</reference>
<feature type="region of interest" description="Disordered" evidence="1">
    <location>
        <begin position="623"/>
        <end position="705"/>
    </location>
</feature>
<accession>A0AAD6UCW4</accession>
<name>A0AAD6UCW4_9AGAR</name>
<sequence>MTKIDLVQARDEGGVFESRDGLQSLKICGAQGGPARPGGAERQEALRFFFGQNELVPRQASPPPANRSLGPSARLRYAEPIRTSEEAANSKIAKVAYSMFLRDGARLRLMDSLYASGGFGATADLSSSSAVLVVRGSRRKEALGDKGRFRVWRRIRYQRLFWSPETQPAPIPGSPPVYKYWRTSPLPSFNYHLPLAFPSTTGLEALPSDSATLAPPARMPSALSAPPSGFRRGQARDWTPIYGDVLRPSNLTHSVHRNSAVLARPERACFYIGLFGARRTPSALYARWLIRSSAALHALGVRASTSGSPAHVGCAPSPTLSAPNTLPLPPALPELRSSPAPNAHAHRHRPTDGAIRSLSGDFGGGLSKLRLCCDRPQVLELPPIPPQTSYALMAMKCTDSRLYPDLKRATPSNFMAPLALTSNEPCPWIDFRSQLRGAAGLTPNGKDFNYICIVSSDLKRPSDVAQRPLEVLWLCYAASLSASVLSINWTRGPYARRLWEIMGVQSVRTKQDLRLAARGLREVNPIRLRLGPYEILRSRTGETTIEATDQLQGVAFQDLQQAVSDTVRCFWSVDLSPSASSIGRSTQFQLVERVRTFKILLPVQPALKLGAPATPRFACKLAEAPGQARSSPRVEPRTQNSQSNSTSPRALAAAAAAARPTPALTLPTPPNMRRPAKRIRAGAQLPRRLADLCSTRPDSCPNWPS</sequence>
<feature type="compositionally biased region" description="Polar residues" evidence="1">
    <location>
        <begin position="637"/>
        <end position="647"/>
    </location>
</feature>
<dbReference type="Proteomes" id="UP001222325">
    <property type="component" value="Unassembled WGS sequence"/>
</dbReference>
<feature type="compositionally biased region" description="Low complexity" evidence="1">
    <location>
        <begin position="648"/>
        <end position="666"/>
    </location>
</feature>
<gene>
    <name evidence="2" type="ORF">B0H15DRAFT_797055</name>
</gene>
<proteinExistence type="predicted"/>
<keyword evidence="3" id="KW-1185">Reference proteome</keyword>
<comment type="caution">
    <text evidence="2">The sequence shown here is derived from an EMBL/GenBank/DDBJ whole genome shotgun (WGS) entry which is preliminary data.</text>
</comment>